<keyword evidence="3" id="KW-0698">rRNA processing</keyword>
<dbReference type="InterPro" id="IPR001680">
    <property type="entry name" value="WD40_rpt"/>
</dbReference>
<keyword evidence="5" id="KW-0677">Repeat</keyword>
<dbReference type="Gene3D" id="2.130.10.10">
    <property type="entry name" value="YVTN repeat-like/Quinoprotein amine dehydrogenase"/>
    <property type="match status" value="3"/>
</dbReference>
<dbReference type="InterPro" id="IPR053826">
    <property type="entry name" value="WDR75"/>
</dbReference>
<dbReference type="SUPFAM" id="SSF82171">
    <property type="entry name" value="DPP6 N-terminal domain-like"/>
    <property type="match status" value="1"/>
</dbReference>
<evidence type="ECO:0000256" key="3">
    <source>
        <dbReference type="ARBA" id="ARBA00022552"/>
    </source>
</evidence>
<dbReference type="PROSITE" id="PS50294">
    <property type="entry name" value="WD_REPEATS_REGION"/>
    <property type="match status" value="1"/>
</dbReference>
<evidence type="ECO:0000256" key="9">
    <source>
        <dbReference type="SAM" id="MobiDB-lite"/>
    </source>
</evidence>
<dbReference type="GO" id="GO:0045943">
    <property type="term" value="P:positive regulation of transcription by RNA polymerase I"/>
    <property type="evidence" value="ECO:0007669"/>
    <property type="project" value="InterPro"/>
</dbReference>
<dbReference type="EMBL" id="JAAVMX010000003">
    <property type="protein sequence ID" value="KAF4510230.1"/>
    <property type="molecule type" value="Genomic_DNA"/>
</dbReference>
<dbReference type="GO" id="GO:0032040">
    <property type="term" value="C:small-subunit processome"/>
    <property type="evidence" value="ECO:0007669"/>
    <property type="project" value="InterPro"/>
</dbReference>
<keyword evidence="6" id="KW-0804">Transcription</keyword>
<dbReference type="GO" id="GO:2000234">
    <property type="term" value="P:positive regulation of rRNA processing"/>
    <property type="evidence" value="ECO:0007669"/>
    <property type="project" value="TreeGrafter"/>
</dbReference>
<dbReference type="GO" id="GO:0006364">
    <property type="term" value="P:rRNA processing"/>
    <property type="evidence" value="ECO:0007669"/>
    <property type="project" value="UniProtKB-KW"/>
</dbReference>
<dbReference type="PROSITE" id="PS50082">
    <property type="entry name" value="WD_REPEATS_2"/>
    <property type="match status" value="2"/>
</dbReference>
<keyword evidence="11" id="KW-1185">Reference proteome</keyword>
<evidence type="ECO:0000313" key="11">
    <source>
        <dbReference type="Proteomes" id="UP000557566"/>
    </source>
</evidence>
<protein>
    <recommendedName>
        <fullName evidence="12">WD repeat-containing protein 75</fullName>
    </recommendedName>
</protein>
<evidence type="ECO:0000256" key="2">
    <source>
        <dbReference type="ARBA" id="ARBA00022517"/>
    </source>
</evidence>
<organism evidence="10 11">
    <name type="scientific">Ophiocordyceps sinensis</name>
    <dbReference type="NCBI Taxonomy" id="72228"/>
    <lineage>
        <taxon>Eukaryota</taxon>
        <taxon>Fungi</taxon>
        <taxon>Dikarya</taxon>
        <taxon>Ascomycota</taxon>
        <taxon>Pezizomycotina</taxon>
        <taxon>Sordariomycetes</taxon>
        <taxon>Hypocreomycetidae</taxon>
        <taxon>Hypocreales</taxon>
        <taxon>Ophiocordycipitaceae</taxon>
        <taxon>Ophiocordyceps</taxon>
    </lineage>
</organism>
<evidence type="ECO:0000256" key="6">
    <source>
        <dbReference type="ARBA" id="ARBA00023163"/>
    </source>
</evidence>
<keyword evidence="4 8" id="KW-0853">WD repeat</keyword>
<feature type="repeat" description="WD" evidence="8">
    <location>
        <begin position="351"/>
        <end position="392"/>
    </location>
</feature>
<proteinExistence type="predicted"/>
<comment type="subcellular location">
    <subcellularLocation>
        <location evidence="1">Nucleus</location>
        <location evidence="1">Nucleolus</location>
    </subcellularLocation>
</comment>
<evidence type="ECO:0000313" key="10">
    <source>
        <dbReference type="EMBL" id="KAF4510230.1"/>
    </source>
</evidence>
<dbReference type="Pfam" id="PF00400">
    <property type="entry name" value="WD40"/>
    <property type="match status" value="2"/>
</dbReference>
<feature type="region of interest" description="Disordered" evidence="9">
    <location>
        <begin position="1"/>
        <end position="47"/>
    </location>
</feature>
<sequence length="963" mass="103545">MAGHKSPRVKDGKAKKRKREASDGETKSKRHRQQHQQALEPSKPLQADSIQDVATQGSTHQTADGEAGWRISKPMGGRMLDIDPILTADEQLLILTYNTSIQVYNATDSLLIRRIPICALDSSAPQGSTPTAIVAVRPSKQSPDLVWVACSDGQVYNINWRIGGEVSPSFRTVSGTAKAMTIVPAPCKDGKQDIVLIAESDRQNRMDVVAYQGKVASSFKSKKILVLEKPGEGLQLLEASEDGQVLVGAFHDRLFLGAMSQPGATDLKHLQYEIFSFDTPDLITTLDLRRYTRPASNRGSDRKRGAGSGTVVDIIAGGARGGIYVYRDALSRVQAVGKPQHVKDGVQVHKFHWHRKAVHSVKWSRDGKYFISGGSENVLVIWQVDTSKQDFLPHLAGSVENIVVSASGASYAVHLDDNSVMIISTAEMKPTAYVSGIQSATTDAATPKDSLVRRLWSVAEHVRRPIPAAIRSSDSSKLHVCVGNGRQATMSGDFSAPLLQTFDLESFTGVSKQALARTHPTDLNLNSKGHAIDEPLVSHIAFSNDGKWLASVDEWKPSPRDVEAVNGDLQEQFIRERHEIYLKFWQVGDGDGSLALVSRINAPHSTSHPETVLDLASDPTATCFASIGGDGTVRLWRPKTRQQNGVAVKSESGQDAVHWSCSQLIAVGEHSSQEPATEVTTLAAGAKAQGSVAFSEDGSTLFVAFGIADAGVVYVMDTASGRIVKTLDGLWEGQLHAVGALSSFVIVLSDELRVYDVISDELRYGIVVPKVPKVPEVHELLQLAVDSHSGCFAVALPMGDFSSVGVFDPEDSDPLLARSIPHRIVSLISAPATSGFIVLDDTAQTWVIAEGSDPAALATMQPLQDLRLEDAGAGPKGETNGVLLGVDAEDAEMASDGEMEEDQAESDEDVDMDEDSLHAIVVPQQHLTAIFDAAPAFAAPSVEDMFYRVADLLAAKPLPAVSA</sequence>
<dbReference type="PANTHER" id="PTHR44215">
    <property type="entry name" value="WD REPEAT-CONTAINING PROTEIN 75"/>
    <property type="match status" value="1"/>
</dbReference>
<evidence type="ECO:0008006" key="12">
    <source>
        <dbReference type="Google" id="ProtNLM"/>
    </source>
</evidence>
<evidence type="ECO:0000256" key="5">
    <source>
        <dbReference type="ARBA" id="ARBA00022737"/>
    </source>
</evidence>
<dbReference type="InterPro" id="IPR015943">
    <property type="entry name" value="WD40/YVTN_repeat-like_dom_sf"/>
</dbReference>
<comment type="caution">
    <text evidence="10">The sequence shown here is derived from an EMBL/GenBank/DDBJ whole genome shotgun (WGS) entry which is preliminary data.</text>
</comment>
<dbReference type="Pfam" id="PF23869">
    <property type="entry name" value="Beta-prop_WDR75_1st"/>
    <property type="match status" value="1"/>
</dbReference>
<dbReference type="GO" id="GO:0003723">
    <property type="term" value="F:RNA binding"/>
    <property type="evidence" value="ECO:0007669"/>
    <property type="project" value="InterPro"/>
</dbReference>
<gene>
    <name evidence="10" type="ORF">G6O67_002135</name>
</gene>
<evidence type="ECO:0000256" key="8">
    <source>
        <dbReference type="PROSITE-ProRule" id="PRU00221"/>
    </source>
</evidence>
<evidence type="ECO:0000256" key="4">
    <source>
        <dbReference type="ARBA" id="ARBA00022574"/>
    </source>
</evidence>
<evidence type="ECO:0000256" key="7">
    <source>
        <dbReference type="ARBA" id="ARBA00023242"/>
    </source>
</evidence>
<dbReference type="AlphaFoldDB" id="A0A8H4V774"/>
<accession>A0A8H4V774</accession>
<name>A0A8H4V774_9HYPO</name>
<dbReference type="PANTHER" id="PTHR44215:SF1">
    <property type="entry name" value="WD REPEAT-CONTAINING PROTEIN 75"/>
    <property type="match status" value="1"/>
</dbReference>
<keyword evidence="2" id="KW-0690">Ribosome biogenesis</keyword>
<dbReference type="SMART" id="SM00320">
    <property type="entry name" value="WD40"/>
    <property type="match status" value="2"/>
</dbReference>
<feature type="repeat" description="WD" evidence="8">
    <location>
        <begin position="605"/>
        <end position="646"/>
    </location>
</feature>
<reference evidence="10 11" key="1">
    <citation type="journal article" date="2020" name="Genome Biol. Evol.">
        <title>A new high-quality draft genome assembly of the Chinese cordyceps Ophiocordyceps sinensis.</title>
        <authorList>
            <person name="Shu R."/>
            <person name="Zhang J."/>
            <person name="Meng Q."/>
            <person name="Zhang H."/>
            <person name="Zhou G."/>
            <person name="Li M."/>
            <person name="Wu P."/>
            <person name="Zhao Y."/>
            <person name="Chen C."/>
            <person name="Qin Q."/>
        </authorList>
    </citation>
    <scope>NUCLEOTIDE SEQUENCE [LARGE SCALE GENOMIC DNA]</scope>
    <source>
        <strain evidence="10 11">IOZ07</strain>
    </source>
</reference>
<dbReference type="OrthoDB" id="4096at2759"/>
<feature type="region of interest" description="Disordered" evidence="9">
    <location>
        <begin position="53"/>
        <end position="72"/>
    </location>
</feature>
<feature type="compositionally biased region" description="Polar residues" evidence="9">
    <location>
        <begin position="53"/>
        <end position="62"/>
    </location>
</feature>
<evidence type="ECO:0000256" key="1">
    <source>
        <dbReference type="ARBA" id="ARBA00004604"/>
    </source>
</evidence>
<dbReference type="Proteomes" id="UP000557566">
    <property type="component" value="Unassembled WGS sequence"/>
</dbReference>
<feature type="region of interest" description="Disordered" evidence="9">
    <location>
        <begin position="893"/>
        <end position="912"/>
    </location>
</feature>
<keyword evidence="7" id="KW-0539">Nucleus</keyword>